<name>A0A5N6U1G2_ASPAV</name>
<dbReference type="GO" id="GO:0004525">
    <property type="term" value="F:ribonuclease III activity"/>
    <property type="evidence" value="ECO:0007669"/>
    <property type="project" value="InterPro"/>
</dbReference>
<dbReference type="SUPFAM" id="SSF69065">
    <property type="entry name" value="RNase III domain-like"/>
    <property type="match status" value="1"/>
</dbReference>
<dbReference type="AlphaFoldDB" id="A0A5N6U1G2"/>
<proteinExistence type="predicted"/>
<dbReference type="InterPro" id="IPR000999">
    <property type="entry name" value="RNase_III_dom"/>
</dbReference>
<sequence length="570" mass="63492">MASDAQVQAVEFIIGHTFSSTDYIRQALTAAGAEGESHDGNRALAQIGAYWIDTVLMIVLMRIGVSKEHKARLRNEFTARDHFTFAAKRTGISECIKYSYRSGKDSPTVLRNTINAIVAAVLLDTGSISTTLTVLRNGDDTNDGRYSDPIFPLDLLGDAQNFTDVVYGRPEDVLSTVPIPTNLNLDLTQIPGALEIASQTSGSMGSIMDASTNIHSSTTGLLNSTHCPNTLPDSDIWNPNMAVELPTASCPSTGISTEERKEKRRKCTGTTSSVKNDLRFREFIEQEREFCKGQRLPPPEATHFTPYVREIVSKMENRSIEPLLELVKTIASPPAIIALRDVILDARTHDTLESFRLQDTMSKANRVSLIEKLENKVNTVQLLKWYHILELFQQCGGPSSRSTTYFINSTSSSFEEGHNKSFGNPRNNDDARVTQAMMKDICPGLEPGMDNYRTQLTKFKRWRKLAKRLHSLTEKYGRGILGLMLGKISACHSVLTISDNFDPTFSEFIPLLDTSQGQNLCLFSDAAWKILEPLLFGRLKEKEPFALEKVDPQAILKQPKWSPGLLNLIR</sequence>
<accession>A0A5N6U1G2</accession>
<evidence type="ECO:0000259" key="1">
    <source>
        <dbReference type="PROSITE" id="PS50142"/>
    </source>
</evidence>
<evidence type="ECO:0000313" key="2">
    <source>
        <dbReference type="EMBL" id="KAE8152219.1"/>
    </source>
</evidence>
<keyword evidence="3" id="KW-1185">Reference proteome</keyword>
<protein>
    <recommendedName>
        <fullName evidence="1">RNase III domain-containing protein</fullName>
    </recommendedName>
</protein>
<dbReference type="Gene3D" id="1.10.1520.10">
    <property type="entry name" value="Ribonuclease III domain"/>
    <property type="match status" value="1"/>
</dbReference>
<dbReference type="InterPro" id="IPR036389">
    <property type="entry name" value="RNase_III_sf"/>
</dbReference>
<dbReference type="Proteomes" id="UP000325780">
    <property type="component" value="Unassembled WGS sequence"/>
</dbReference>
<evidence type="ECO:0000313" key="3">
    <source>
        <dbReference type="Proteomes" id="UP000325780"/>
    </source>
</evidence>
<feature type="domain" description="RNase III" evidence="1">
    <location>
        <begin position="7"/>
        <end position="126"/>
    </location>
</feature>
<reference evidence="2 3" key="1">
    <citation type="submission" date="2019-04" db="EMBL/GenBank/DDBJ databases">
        <title>Friends and foes A comparative genomics study of 23 Aspergillus species from section Flavi.</title>
        <authorList>
            <consortium name="DOE Joint Genome Institute"/>
            <person name="Kjaerbolling I."/>
            <person name="Vesth T."/>
            <person name="Frisvad J.C."/>
            <person name="Nybo J.L."/>
            <person name="Theobald S."/>
            <person name="Kildgaard S."/>
            <person name="Isbrandt T."/>
            <person name="Kuo A."/>
            <person name="Sato A."/>
            <person name="Lyhne E.K."/>
            <person name="Kogle M.E."/>
            <person name="Wiebenga A."/>
            <person name="Kun R.S."/>
            <person name="Lubbers R.J."/>
            <person name="Makela M.R."/>
            <person name="Barry K."/>
            <person name="Chovatia M."/>
            <person name="Clum A."/>
            <person name="Daum C."/>
            <person name="Haridas S."/>
            <person name="He G."/>
            <person name="LaButti K."/>
            <person name="Lipzen A."/>
            <person name="Mondo S."/>
            <person name="Riley R."/>
            <person name="Salamov A."/>
            <person name="Simmons B.A."/>
            <person name="Magnuson J.K."/>
            <person name="Henrissat B."/>
            <person name="Mortensen U.H."/>
            <person name="Larsen T.O."/>
            <person name="Devries R.P."/>
            <person name="Grigoriev I.V."/>
            <person name="Machida M."/>
            <person name="Baker S.E."/>
            <person name="Andersen M.R."/>
        </authorList>
    </citation>
    <scope>NUCLEOTIDE SEQUENCE [LARGE SCALE GENOMIC DNA]</scope>
    <source>
        <strain evidence="2 3">IBT 18842</strain>
    </source>
</reference>
<dbReference type="EMBL" id="ML742056">
    <property type="protein sequence ID" value="KAE8152219.1"/>
    <property type="molecule type" value="Genomic_DNA"/>
</dbReference>
<dbReference type="PROSITE" id="PS50142">
    <property type="entry name" value="RNASE_3_2"/>
    <property type="match status" value="1"/>
</dbReference>
<organism evidence="2 3">
    <name type="scientific">Aspergillus avenaceus</name>
    <dbReference type="NCBI Taxonomy" id="36643"/>
    <lineage>
        <taxon>Eukaryota</taxon>
        <taxon>Fungi</taxon>
        <taxon>Dikarya</taxon>
        <taxon>Ascomycota</taxon>
        <taxon>Pezizomycotina</taxon>
        <taxon>Eurotiomycetes</taxon>
        <taxon>Eurotiomycetidae</taxon>
        <taxon>Eurotiales</taxon>
        <taxon>Aspergillaceae</taxon>
        <taxon>Aspergillus</taxon>
        <taxon>Aspergillus subgen. Circumdati</taxon>
    </lineage>
</organism>
<gene>
    <name evidence="2" type="ORF">BDV25DRAFT_170639</name>
</gene>
<dbReference type="OrthoDB" id="67027at2759"/>
<dbReference type="GO" id="GO:0006396">
    <property type="term" value="P:RNA processing"/>
    <property type="evidence" value="ECO:0007669"/>
    <property type="project" value="InterPro"/>
</dbReference>